<evidence type="ECO:0000256" key="4">
    <source>
        <dbReference type="ARBA" id="ARBA00022842"/>
    </source>
</evidence>
<evidence type="ECO:0000256" key="8">
    <source>
        <dbReference type="HAMAP-Rule" id="MF_01554"/>
    </source>
</evidence>
<dbReference type="CDD" id="cd05802">
    <property type="entry name" value="GlmM"/>
    <property type="match status" value="1"/>
</dbReference>
<feature type="domain" description="Alpha-D-phosphohexomutase alpha/beta/alpha" evidence="14">
    <location>
        <begin position="261"/>
        <end position="372"/>
    </location>
</feature>
<gene>
    <name evidence="8" type="primary">glmM</name>
    <name evidence="15" type="ORF">THC_0431</name>
</gene>
<evidence type="ECO:0000259" key="13">
    <source>
        <dbReference type="Pfam" id="PF02879"/>
    </source>
</evidence>
<accession>A0A0U4W0Y3</accession>
<dbReference type="Pfam" id="PF02880">
    <property type="entry name" value="PGM_PMM_III"/>
    <property type="match status" value="1"/>
</dbReference>
<dbReference type="PROSITE" id="PS00710">
    <property type="entry name" value="PGM_PMM"/>
    <property type="match status" value="1"/>
</dbReference>
<dbReference type="KEGG" id="cthi:THC_0431"/>
<dbReference type="FunFam" id="3.40.120.10:FF:000001">
    <property type="entry name" value="Phosphoglucosamine mutase"/>
    <property type="match status" value="1"/>
</dbReference>
<comment type="PTM">
    <text evidence="8">Activated by phosphorylation.</text>
</comment>
<name>A0A0U4W0Y3_9BACT</name>
<feature type="domain" description="Alpha-D-phosphohexomutase alpha/beta/alpha" evidence="12">
    <location>
        <begin position="2"/>
        <end position="139"/>
    </location>
</feature>
<evidence type="ECO:0000259" key="12">
    <source>
        <dbReference type="Pfam" id="PF02878"/>
    </source>
</evidence>
<keyword evidence="16" id="KW-1185">Reference proteome</keyword>
<dbReference type="GO" id="GO:0005829">
    <property type="term" value="C:cytosol"/>
    <property type="evidence" value="ECO:0007669"/>
    <property type="project" value="TreeGrafter"/>
</dbReference>
<dbReference type="SUPFAM" id="SSF53738">
    <property type="entry name" value="Phosphoglucomutase, first 3 domains"/>
    <property type="match status" value="3"/>
</dbReference>
<comment type="cofactor">
    <cofactor evidence="8">
        <name>Mg(2+)</name>
        <dbReference type="ChEBI" id="CHEBI:18420"/>
    </cofactor>
    <text evidence="8">Binds 1 Mg(2+) ion per subunit.</text>
</comment>
<dbReference type="GO" id="GO:0004615">
    <property type="term" value="F:phosphomannomutase activity"/>
    <property type="evidence" value="ECO:0007669"/>
    <property type="project" value="TreeGrafter"/>
</dbReference>
<dbReference type="NCBIfam" id="TIGR01455">
    <property type="entry name" value="glmM"/>
    <property type="match status" value="1"/>
</dbReference>
<dbReference type="InterPro" id="IPR005843">
    <property type="entry name" value="A-D-PHexomutase_C"/>
</dbReference>
<dbReference type="PRINTS" id="PR00509">
    <property type="entry name" value="PGMPMM"/>
</dbReference>
<dbReference type="EMBL" id="AP014945">
    <property type="protein sequence ID" value="BAU22826.1"/>
    <property type="molecule type" value="Genomic_DNA"/>
</dbReference>
<evidence type="ECO:0000256" key="9">
    <source>
        <dbReference type="RuleBase" id="RU004326"/>
    </source>
</evidence>
<feature type="binding site" description="via phosphate group" evidence="8">
    <location>
        <position position="102"/>
    </location>
    <ligand>
        <name>Mg(2+)</name>
        <dbReference type="ChEBI" id="CHEBI:18420"/>
    </ligand>
</feature>
<evidence type="ECO:0000256" key="2">
    <source>
        <dbReference type="ARBA" id="ARBA00022553"/>
    </source>
</evidence>
<feature type="domain" description="Alpha-D-phosphohexomutase C-terminal" evidence="11">
    <location>
        <begin position="377"/>
        <end position="443"/>
    </location>
</feature>
<reference evidence="15 16" key="1">
    <citation type="journal article" date="2016" name="Int. J. Syst. Evol. Microbiol.">
        <title>Caldimicrobium thiodismutans sp. nov., a sulfur-disproportionating bacterium isolated from a hot spring, and emended description of the genus Caldimicrobium.</title>
        <authorList>
            <person name="Kojima H."/>
            <person name="Umezawa K."/>
            <person name="Fukui M."/>
        </authorList>
    </citation>
    <scope>NUCLEOTIDE SEQUENCE [LARGE SCALE GENOMIC DNA]</scope>
    <source>
        <strain evidence="15 16">TF1</strain>
    </source>
</reference>
<reference evidence="16" key="2">
    <citation type="journal article" date="2016" name="Int. J. Syst. Evol. Microbiol.">
        <title>Caldimicrobium thiodismutans sp. nov., a sulfur-disproportionating bacterium isolated from a hot spring.</title>
        <authorList>
            <person name="Kojima H."/>
            <person name="Umezawa K."/>
            <person name="Fukui M."/>
        </authorList>
    </citation>
    <scope>NUCLEOTIDE SEQUENCE [LARGE SCALE GENOMIC DNA]</scope>
    <source>
        <strain evidence="16">TF1</strain>
    </source>
</reference>
<evidence type="ECO:0000256" key="7">
    <source>
        <dbReference type="ARBA" id="ARBA00068193"/>
    </source>
</evidence>
<dbReference type="Gene3D" id="3.30.310.50">
    <property type="entry name" value="Alpha-D-phosphohexomutase, C-terminal domain"/>
    <property type="match status" value="1"/>
</dbReference>
<dbReference type="RefSeq" id="WP_068512701.1">
    <property type="nucleotide sequence ID" value="NZ_AP014945.1"/>
</dbReference>
<dbReference type="InterPro" id="IPR050060">
    <property type="entry name" value="Phosphoglucosamine_mutase"/>
</dbReference>
<dbReference type="FunFam" id="3.30.310.50:FF:000001">
    <property type="entry name" value="Phosphoglucosamine mutase"/>
    <property type="match status" value="1"/>
</dbReference>
<dbReference type="Gene3D" id="3.40.120.10">
    <property type="entry name" value="Alpha-D-Glucose-1,6-Bisphosphate, subunit A, domain 3"/>
    <property type="match status" value="3"/>
</dbReference>
<evidence type="ECO:0000313" key="15">
    <source>
        <dbReference type="EMBL" id="BAU22826.1"/>
    </source>
</evidence>
<dbReference type="OrthoDB" id="9806956at2"/>
<feature type="binding site" evidence="8">
    <location>
        <position position="248"/>
    </location>
    <ligand>
        <name>Mg(2+)</name>
        <dbReference type="ChEBI" id="CHEBI:18420"/>
    </ligand>
</feature>
<comment type="catalytic activity">
    <reaction evidence="8 10">
        <text>alpha-D-glucosamine 1-phosphate = D-glucosamine 6-phosphate</text>
        <dbReference type="Rhea" id="RHEA:23424"/>
        <dbReference type="ChEBI" id="CHEBI:58516"/>
        <dbReference type="ChEBI" id="CHEBI:58725"/>
        <dbReference type="EC" id="5.4.2.10"/>
    </reaction>
</comment>
<evidence type="ECO:0000256" key="1">
    <source>
        <dbReference type="ARBA" id="ARBA00010231"/>
    </source>
</evidence>
<dbReference type="EC" id="5.4.2.10" evidence="6 8"/>
<dbReference type="PANTHER" id="PTHR42946">
    <property type="entry name" value="PHOSPHOHEXOSE MUTASE"/>
    <property type="match status" value="1"/>
</dbReference>
<proteinExistence type="inferred from homology"/>
<protein>
    <recommendedName>
        <fullName evidence="7 8">Phosphoglucosamine mutase</fullName>
        <ecNumber evidence="6 8">5.4.2.10</ecNumber>
    </recommendedName>
</protein>
<feature type="binding site" evidence="8">
    <location>
        <position position="246"/>
    </location>
    <ligand>
        <name>Mg(2+)</name>
        <dbReference type="ChEBI" id="CHEBI:18420"/>
    </ligand>
</feature>
<dbReference type="Pfam" id="PF00408">
    <property type="entry name" value="PGM_PMM_IV"/>
    <property type="match status" value="1"/>
</dbReference>
<dbReference type="GO" id="GO:0009252">
    <property type="term" value="P:peptidoglycan biosynthetic process"/>
    <property type="evidence" value="ECO:0007669"/>
    <property type="project" value="UniProtKB-ARBA"/>
</dbReference>
<feature type="modified residue" description="Phosphoserine" evidence="8">
    <location>
        <position position="102"/>
    </location>
</feature>
<dbReference type="SUPFAM" id="SSF55957">
    <property type="entry name" value="Phosphoglucomutase, C-terminal domain"/>
    <property type="match status" value="1"/>
</dbReference>
<dbReference type="NCBIfam" id="NF008139">
    <property type="entry name" value="PRK10887.1"/>
    <property type="match status" value="1"/>
</dbReference>
<keyword evidence="4 8" id="KW-0460">Magnesium</keyword>
<dbReference type="InterPro" id="IPR016066">
    <property type="entry name" value="A-D-PHexomutase_CS"/>
</dbReference>
<dbReference type="PATRIC" id="fig|1653476.3.peg.444"/>
<keyword evidence="2 8" id="KW-0597">Phosphoprotein</keyword>
<keyword evidence="3 8" id="KW-0479">Metal-binding</keyword>
<dbReference type="InterPro" id="IPR006352">
    <property type="entry name" value="GlmM_bact"/>
</dbReference>
<dbReference type="Proteomes" id="UP000068196">
    <property type="component" value="Chromosome"/>
</dbReference>
<dbReference type="FunFam" id="3.40.120.10:FF:000002">
    <property type="entry name" value="Phosphoglucosamine mutase"/>
    <property type="match status" value="1"/>
</dbReference>
<dbReference type="Pfam" id="PF02878">
    <property type="entry name" value="PGM_PMM_I"/>
    <property type="match status" value="1"/>
</dbReference>
<comment type="function">
    <text evidence="8 10">Catalyzes the conversion of glucosamine-6-phosphate to glucosamine-1-phosphate.</text>
</comment>
<feature type="active site" description="Phosphoserine intermediate" evidence="8">
    <location>
        <position position="102"/>
    </location>
</feature>
<dbReference type="HAMAP" id="MF_01554_B">
    <property type="entry name" value="GlmM_B"/>
    <property type="match status" value="1"/>
</dbReference>
<evidence type="ECO:0000256" key="6">
    <source>
        <dbReference type="ARBA" id="ARBA00066330"/>
    </source>
</evidence>
<dbReference type="InterPro" id="IPR036900">
    <property type="entry name" value="A-D-PHexomutase_C_sf"/>
</dbReference>
<dbReference type="PANTHER" id="PTHR42946:SF1">
    <property type="entry name" value="PHOSPHOGLUCOMUTASE (ALPHA-D-GLUCOSE-1,6-BISPHOSPHATE-DEPENDENT)"/>
    <property type="match status" value="1"/>
</dbReference>
<keyword evidence="5 8" id="KW-0413">Isomerase</keyword>
<dbReference type="InterPro" id="IPR005846">
    <property type="entry name" value="A-D-PHexomutase_a/b/a-III"/>
</dbReference>
<dbReference type="InterPro" id="IPR005845">
    <property type="entry name" value="A-D-PHexomutase_a/b/a-II"/>
</dbReference>
<dbReference type="Pfam" id="PF02879">
    <property type="entry name" value="PGM_PMM_II"/>
    <property type="match status" value="1"/>
</dbReference>
<dbReference type="GO" id="GO:0006048">
    <property type="term" value="P:UDP-N-acetylglucosamine biosynthetic process"/>
    <property type="evidence" value="ECO:0007669"/>
    <property type="project" value="TreeGrafter"/>
</dbReference>
<dbReference type="AlphaFoldDB" id="A0A0U4W0Y3"/>
<comment type="similarity">
    <text evidence="1 8 9">Belongs to the phosphohexose mutase family.</text>
</comment>
<evidence type="ECO:0000259" key="11">
    <source>
        <dbReference type="Pfam" id="PF00408"/>
    </source>
</evidence>
<evidence type="ECO:0000313" key="16">
    <source>
        <dbReference type="Proteomes" id="UP000068196"/>
    </source>
</evidence>
<dbReference type="InterPro" id="IPR005844">
    <property type="entry name" value="A-D-PHexomutase_a/b/a-I"/>
</dbReference>
<dbReference type="InterPro" id="IPR016055">
    <property type="entry name" value="A-D-PHexomutase_a/b/a-I/II/III"/>
</dbReference>
<evidence type="ECO:0000256" key="5">
    <source>
        <dbReference type="ARBA" id="ARBA00023235"/>
    </source>
</evidence>
<sequence length="450" mass="50103">MRKLFGTDGIRGEANLFPMTPEIALQVGRAVGFLFRNQNHHTSKVIIGKDTRLSGYLFETALTSGLCSMGVTVYLVGPIPTPGIAFLTKDMRADAGVMISASHNPYYDNGIKIFAKDGFKLPDEDEERIETFIFDEKFQEKRAFKSELGRAFRIKDALGRYAVHLKSVVPGHLNFEGYKIGIDCANGACYQIGPLVLEELGAEVFPVGCEPNGLNINEKCGALYPEKVKNLLTTHQLDLAVALDGDGDRIAIIDEKGNFWDGDDLLAFFSLYLQEKNLLNTPYIVGTVMTNKGLEEFLKKAGLELIRTPVGDRYVVQAMKEKGALLGGETSGHLIFLDKSTTGDGLLCALRLLAILREKEKRLSEYYPPFEKYPQVLINIKVSQKKNLNEIVGLPEKIKEIERKLGNKGRILVRPSGTEPKYRVMVEACSFELAQELAEELADFLKKRLT</sequence>
<dbReference type="GO" id="GO:0000287">
    <property type="term" value="F:magnesium ion binding"/>
    <property type="evidence" value="ECO:0007669"/>
    <property type="project" value="UniProtKB-UniRule"/>
</dbReference>
<dbReference type="STRING" id="1653476.THC_0431"/>
<dbReference type="InterPro" id="IPR005841">
    <property type="entry name" value="Alpha-D-phosphohexomutase_SF"/>
</dbReference>
<dbReference type="GO" id="GO:0008966">
    <property type="term" value="F:phosphoglucosamine mutase activity"/>
    <property type="evidence" value="ECO:0007669"/>
    <property type="project" value="UniProtKB-UniRule"/>
</dbReference>
<evidence type="ECO:0000256" key="3">
    <source>
        <dbReference type="ARBA" id="ARBA00022723"/>
    </source>
</evidence>
<feature type="domain" description="Alpha-D-phosphohexomutase alpha/beta/alpha" evidence="13">
    <location>
        <begin position="161"/>
        <end position="257"/>
    </location>
</feature>
<dbReference type="GO" id="GO:0005975">
    <property type="term" value="P:carbohydrate metabolic process"/>
    <property type="evidence" value="ECO:0007669"/>
    <property type="project" value="InterPro"/>
</dbReference>
<organism evidence="15 16">
    <name type="scientific">Caldimicrobium thiodismutans</name>
    <dbReference type="NCBI Taxonomy" id="1653476"/>
    <lineage>
        <taxon>Bacteria</taxon>
        <taxon>Pseudomonadati</taxon>
        <taxon>Thermodesulfobacteriota</taxon>
        <taxon>Thermodesulfobacteria</taxon>
        <taxon>Thermodesulfobacteriales</taxon>
        <taxon>Thermodesulfobacteriaceae</taxon>
        <taxon>Caldimicrobium</taxon>
    </lineage>
</organism>
<evidence type="ECO:0000256" key="10">
    <source>
        <dbReference type="RuleBase" id="RU004327"/>
    </source>
</evidence>
<feature type="binding site" evidence="8">
    <location>
        <position position="244"/>
    </location>
    <ligand>
        <name>Mg(2+)</name>
        <dbReference type="ChEBI" id="CHEBI:18420"/>
    </ligand>
</feature>
<evidence type="ECO:0000259" key="14">
    <source>
        <dbReference type="Pfam" id="PF02880"/>
    </source>
</evidence>